<proteinExistence type="predicted"/>
<sequence length="160" mass="16989">MPRWDSHRVLWGIDTGGGPIGAAPGLPHPMGPPPGCALSGDPTRGRAHPVGPPPVLRTRWESHRGRAHPVGPPPVLRALCEPHRGCVPGGSPTGALVGPASPVGLPPVLWKACIKKILLSNCLQELMELHQETEEEVPDTEQAENWFSLTSAQRICGMSP</sequence>
<comment type="caution">
    <text evidence="4">The sequence shown here is derived from an EMBL/GenBank/DDBJ whole genome shotgun (WGS) entry which is preliminary data.</text>
</comment>
<dbReference type="GO" id="GO:0005737">
    <property type="term" value="C:cytoplasm"/>
    <property type="evidence" value="ECO:0007669"/>
    <property type="project" value="UniProtKB-SubCell"/>
</dbReference>
<name>A0A843VVT6_COLES</name>
<evidence type="ECO:0000256" key="3">
    <source>
        <dbReference type="SAM" id="MobiDB-lite"/>
    </source>
</evidence>
<feature type="compositionally biased region" description="Pro residues" evidence="3">
    <location>
        <begin position="26"/>
        <end position="35"/>
    </location>
</feature>
<keyword evidence="2" id="KW-0963">Cytoplasm</keyword>
<keyword evidence="5" id="KW-1185">Reference proteome</keyword>
<gene>
    <name evidence="4" type="ORF">Taro_029737</name>
</gene>
<reference evidence="4" key="1">
    <citation type="submission" date="2017-07" db="EMBL/GenBank/DDBJ databases">
        <title>Taro Niue Genome Assembly and Annotation.</title>
        <authorList>
            <person name="Atibalentja N."/>
            <person name="Keating K."/>
            <person name="Fields C.J."/>
        </authorList>
    </citation>
    <scope>NUCLEOTIDE SEQUENCE</scope>
    <source>
        <strain evidence="4">Niue_2</strain>
        <tissue evidence="4">Leaf</tissue>
    </source>
</reference>
<dbReference type="PANTHER" id="PTHR12085:SF3">
    <property type="entry name" value="SERINE_THREONINE-PROTEIN PHOSPHATASE 2A REGULATORY SUBUNIT B'' SUBUNIT GAMMA"/>
    <property type="match status" value="1"/>
</dbReference>
<evidence type="ECO:0000313" key="5">
    <source>
        <dbReference type="Proteomes" id="UP000652761"/>
    </source>
</evidence>
<feature type="region of interest" description="Disordered" evidence="3">
    <location>
        <begin position="20"/>
        <end position="70"/>
    </location>
</feature>
<dbReference type="GO" id="GO:0030865">
    <property type="term" value="P:cortical cytoskeleton organization"/>
    <property type="evidence" value="ECO:0007669"/>
    <property type="project" value="TreeGrafter"/>
</dbReference>
<protein>
    <submittedName>
        <fullName evidence="4">Uncharacterized protein</fullName>
    </submittedName>
</protein>
<dbReference type="Proteomes" id="UP000652761">
    <property type="component" value="Unassembled WGS sequence"/>
</dbReference>
<evidence type="ECO:0000256" key="2">
    <source>
        <dbReference type="ARBA" id="ARBA00022490"/>
    </source>
</evidence>
<evidence type="ECO:0000256" key="1">
    <source>
        <dbReference type="ARBA" id="ARBA00004496"/>
    </source>
</evidence>
<dbReference type="OrthoDB" id="1927130at2759"/>
<accession>A0A843VVT6</accession>
<dbReference type="InterPro" id="IPR039865">
    <property type="entry name" value="PPP2R3C"/>
</dbReference>
<dbReference type="PANTHER" id="PTHR12085">
    <property type="entry name" value="SERINE/THREONINE-PROTEIN PHOSPHATASE 2A REGULATORY SUBUNIT B'' SUBUNIT GAMMA"/>
    <property type="match status" value="1"/>
</dbReference>
<dbReference type="GO" id="GO:0005819">
    <property type="term" value="C:spindle"/>
    <property type="evidence" value="ECO:0007669"/>
    <property type="project" value="TreeGrafter"/>
</dbReference>
<organism evidence="4 5">
    <name type="scientific">Colocasia esculenta</name>
    <name type="common">Wild taro</name>
    <name type="synonym">Arum esculentum</name>
    <dbReference type="NCBI Taxonomy" id="4460"/>
    <lineage>
        <taxon>Eukaryota</taxon>
        <taxon>Viridiplantae</taxon>
        <taxon>Streptophyta</taxon>
        <taxon>Embryophyta</taxon>
        <taxon>Tracheophyta</taxon>
        <taxon>Spermatophyta</taxon>
        <taxon>Magnoliopsida</taxon>
        <taxon>Liliopsida</taxon>
        <taxon>Araceae</taxon>
        <taxon>Aroideae</taxon>
        <taxon>Colocasieae</taxon>
        <taxon>Colocasia</taxon>
    </lineage>
</organism>
<comment type="subcellular location">
    <subcellularLocation>
        <location evidence="1">Cytoplasm</location>
    </subcellularLocation>
</comment>
<dbReference type="GO" id="GO:0035303">
    <property type="term" value="P:regulation of dephosphorylation"/>
    <property type="evidence" value="ECO:0007669"/>
    <property type="project" value="InterPro"/>
</dbReference>
<dbReference type="AlphaFoldDB" id="A0A843VVT6"/>
<dbReference type="EMBL" id="NMUH01001997">
    <property type="protein sequence ID" value="MQL97064.1"/>
    <property type="molecule type" value="Genomic_DNA"/>
</dbReference>
<evidence type="ECO:0000313" key="4">
    <source>
        <dbReference type="EMBL" id="MQL97064.1"/>
    </source>
</evidence>
<dbReference type="GO" id="GO:0000226">
    <property type="term" value="P:microtubule cytoskeleton organization"/>
    <property type="evidence" value="ECO:0007669"/>
    <property type="project" value="TreeGrafter"/>
</dbReference>